<accession>A0A8H5D3S9</accession>
<dbReference type="Pfam" id="PF20236">
    <property type="entry name" value="DUF6593"/>
    <property type="match status" value="1"/>
</dbReference>
<gene>
    <name evidence="2" type="ORF">D9758_008786</name>
</gene>
<sequence>MNFSLDHHNPLKSTFTSEQDGVPLYKVDKHSSHIEIYKLVPSSNGSPQYTLMTQIELHSFHSDKVVLWGKEIRPLDVSGWTGSLTFPGVDGLPYKWKSDGSDYRLRNDSNKLETAFFDHGHDSLFSKSRDRLPVLRVHPDGLKILDQIIATFVYLVKHESDSQTSATAGAVGGAAGAA</sequence>
<name>A0A8H5D3S9_9AGAR</name>
<organism evidence="2 3">
    <name type="scientific">Tetrapyrgos nigripes</name>
    <dbReference type="NCBI Taxonomy" id="182062"/>
    <lineage>
        <taxon>Eukaryota</taxon>
        <taxon>Fungi</taxon>
        <taxon>Dikarya</taxon>
        <taxon>Basidiomycota</taxon>
        <taxon>Agaricomycotina</taxon>
        <taxon>Agaricomycetes</taxon>
        <taxon>Agaricomycetidae</taxon>
        <taxon>Agaricales</taxon>
        <taxon>Marasmiineae</taxon>
        <taxon>Marasmiaceae</taxon>
        <taxon>Tetrapyrgos</taxon>
    </lineage>
</organism>
<evidence type="ECO:0000259" key="1">
    <source>
        <dbReference type="Pfam" id="PF20236"/>
    </source>
</evidence>
<dbReference type="InterPro" id="IPR046528">
    <property type="entry name" value="DUF6593"/>
</dbReference>
<dbReference type="OrthoDB" id="3021178at2759"/>
<dbReference type="EMBL" id="JAACJM010000064">
    <property type="protein sequence ID" value="KAF5353117.1"/>
    <property type="molecule type" value="Genomic_DNA"/>
</dbReference>
<feature type="domain" description="DUF6593" evidence="1">
    <location>
        <begin position="9"/>
        <end position="157"/>
    </location>
</feature>
<evidence type="ECO:0000313" key="2">
    <source>
        <dbReference type="EMBL" id="KAF5353117.1"/>
    </source>
</evidence>
<proteinExistence type="predicted"/>
<dbReference type="Proteomes" id="UP000559256">
    <property type="component" value="Unassembled WGS sequence"/>
</dbReference>
<dbReference type="AlphaFoldDB" id="A0A8H5D3S9"/>
<keyword evidence="3" id="KW-1185">Reference proteome</keyword>
<protein>
    <recommendedName>
        <fullName evidence="1">DUF6593 domain-containing protein</fullName>
    </recommendedName>
</protein>
<comment type="caution">
    <text evidence="2">The sequence shown here is derived from an EMBL/GenBank/DDBJ whole genome shotgun (WGS) entry which is preliminary data.</text>
</comment>
<reference evidence="2 3" key="1">
    <citation type="journal article" date="2020" name="ISME J.">
        <title>Uncovering the hidden diversity of litter-decomposition mechanisms in mushroom-forming fungi.</title>
        <authorList>
            <person name="Floudas D."/>
            <person name="Bentzer J."/>
            <person name="Ahren D."/>
            <person name="Johansson T."/>
            <person name="Persson P."/>
            <person name="Tunlid A."/>
        </authorList>
    </citation>
    <scope>NUCLEOTIDE SEQUENCE [LARGE SCALE GENOMIC DNA]</scope>
    <source>
        <strain evidence="2 3">CBS 291.85</strain>
    </source>
</reference>
<evidence type="ECO:0000313" key="3">
    <source>
        <dbReference type="Proteomes" id="UP000559256"/>
    </source>
</evidence>